<gene>
    <name evidence="6" type="ORF">Q8791_26100</name>
</gene>
<evidence type="ECO:0000256" key="3">
    <source>
        <dbReference type="ARBA" id="ARBA00023163"/>
    </source>
</evidence>
<dbReference type="Gene3D" id="3.30.450.40">
    <property type="match status" value="1"/>
</dbReference>
<evidence type="ECO:0000313" key="7">
    <source>
        <dbReference type="Proteomes" id="UP001356095"/>
    </source>
</evidence>
<dbReference type="InterPro" id="IPR036390">
    <property type="entry name" value="WH_DNA-bd_sf"/>
</dbReference>
<keyword evidence="7" id="KW-1185">Reference proteome</keyword>
<proteinExistence type="predicted"/>
<dbReference type="SMART" id="SM00346">
    <property type="entry name" value="HTH_ICLR"/>
    <property type="match status" value="1"/>
</dbReference>
<dbReference type="Pfam" id="PF09339">
    <property type="entry name" value="HTH_IclR"/>
    <property type="match status" value="1"/>
</dbReference>
<dbReference type="Gene3D" id="1.10.10.10">
    <property type="entry name" value="Winged helix-like DNA-binding domain superfamily/Winged helix DNA-binding domain"/>
    <property type="match status" value="1"/>
</dbReference>
<dbReference type="PROSITE" id="PS51077">
    <property type="entry name" value="HTH_ICLR"/>
    <property type="match status" value="1"/>
</dbReference>
<dbReference type="SUPFAM" id="SSF46785">
    <property type="entry name" value="Winged helix' DNA-binding domain"/>
    <property type="match status" value="1"/>
</dbReference>
<dbReference type="SUPFAM" id="SSF55781">
    <property type="entry name" value="GAF domain-like"/>
    <property type="match status" value="1"/>
</dbReference>
<dbReference type="InterPro" id="IPR029016">
    <property type="entry name" value="GAF-like_dom_sf"/>
</dbReference>
<dbReference type="InterPro" id="IPR050707">
    <property type="entry name" value="HTH_MetabolicPath_Reg"/>
</dbReference>
<evidence type="ECO:0000256" key="1">
    <source>
        <dbReference type="ARBA" id="ARBA00023015"/>
    </source>
</evidence>
<dbReference type="InterPro" id="IPR014757">
    <property type="entry name" value="Tscrpt_reg_IclR_C"/>
</dbReference>
<feature type="domain" description="IclR-ED" evidence="5">
    <location>
        <begin position="78"/>
        <end position="260"/>
    </location>
</feature>
<dbReference type="PANTHER" id="PTHR30136:SF35">
    <property type="entry name" value="HTH-TYPE TRANSCRIPTIONAL REGULATOR RV1719"/>
    <property type="match status" value="1"/>
</dbReference>
<dbReference type="InterPro" id="IPR005471">
    <property type="entry name" value="Tscrpt_reg_IclR_N"/>
</dbReference>
<keyword evidence="3" id="KW-0804">Transcription</keyword>
<dbReference type="Proteomes" id="UP001356095">
    <property type="component" value="Unassembled WGS sequence"/>
</dbReference>
<feature type="domain" description="HTH iclR-type" evidence="4">
    <location>
        <begin position="12"/>
        <end position="77"/>
    </location>
</feature>
<evidence type="ECO:0000256" key="2">
    <source>
        <dbReference type="ARBA" id="ARBA00023125"/>
    </source>
</evidence>
<evidence type="ECO:0000313" key="6">
    <source>
        <dbReference type="EMBL" id="MEE2040697.1"/>
    </source>
</evidence>
<dbReference type="PANTHER" id="PTHR30136">
    <property type="entry name" value="HELIX-TURN-HELIX TRANSCRIPTIONAL REGULATOR, ICLR FAMILY"/>
    <property type="match status" value="1"/>
</dbReference>
<dbReference type="RefSeq" id="WP_330094460.1">
    <property type="nucleotide sequence ID" value="NZ_JAUZMY010000033.1"/>
</dbReference>
<reference evidence="6 7" key="1">
    <citation type="submission" date="2023-08" db="EMBL/GenBank/DDBJ databases">
        <authorList>
            <person name="Girao M."/>
            <person name="Carvalho M.F."/>
        </authorList>
    </citation>
    <scope>NUCLEOTIDE SEQUENCE [LARGE SCALE GENOMIC DNA]</scope>
    <source>
        <strain evidence="6 7">CT-R113</strain>
    </source>
</reference>
<organism evidence="6 7">
    <name type="scientific">Nocardiopsis codii</name>
    <dbReference type="NCBI Taxonomy" id="3065942"/>
    <lineage>
        <taxon>Bacteria</taxon>
        <taxon>Bacillati</taxon>
        <taxon>Actinomycetota</taxon>
        <taxon>Actinomycetes</taxon>
        <taxon>Streptosporangiales</taxon>
        <taxon>Nocardiopsidaceae</taxon>
        <taxon>Nocardiopsis</taxon>
    </lineage>
</organism>
<dbReference type="InterPro" id="IPR036388">
    <property type="entry name" value="WH-like_DNA-bd_sf"/>
</dbReference>
<dbReference type="Pfam" id="PF01614">
    <property type="entry name" value="IclR_C"/>
    <property type="match status" value="1"/>
</dbReference>
<name>A0ABU7KER7_9ACTN</name>
<keyword evidence="1" id="KW-0805">Transcription regulation</keyword>
<comment type="caution">
    <text evidence="6">The sequence shown here is derived from an EMBL/GenBank/DDBJ whole genome shotgun (WGS) entry which is preliminary data.</text>
</comment>
<accession>A0ABU7KER7</accession>
<keyword evidence="2" id="KW-0238">DNA-binding</keyword>
<sequence length="273" mass="28976">MNTAPVPGRNSSASLRRALAIVEFVRASPAGNGGATLTELAGSVGVNKSTVLRLSVPLVEYGLLTRDPRSGRFRLGTAALSLWQGYLDHMELRSVASDHLRDLMRRTGHTCHLVLLDGHDVVYVDKVENTATVRMASRIGARMPAYRTAVGRAILAFGPDDLVEDVVAAGLSAVTPRTVTDPAVLVEELRRVRERGYAIDDRENEPEVRCVAAPVFDHNRDPVAAISVSSLVSRLPVVQVRRLGPQVAVVAARISGELGGRAAEAAGGAHGGG</sequence>
<dbReference type="PROSITE" id="PS51078">
    <property type="entry name" value="ICLR_ED"/>
    <property type="match status" value="1"/>
</dbReference>
<evidence type="ECO:0000259" key="4">
    <source>
        <dbReference type="PROSITE" id="PS51077"/>
    </source>
</evidence>
<evidence type="ECO:0000259" key="5">
    <source>
        <dbReference type="PROSITE" id="PS51078"/>
    </source>
</evidence>
<dbReference type="EMBL" id="JAUZMY010000033">
    <property type="protein sequence ID" value="MEE2040697.1"/>
    <property type="molecule type" value="Genomic_DNA"/>
</dbReference>
<protein>
    <submittedName>
        <fullName evidence="6">IclR family transcriptional regulator</fullName>
    </submittedName>
</protein>